<dbReference type="PANTHER" id="PTHR47751">
    <property type="entry name" value="SUPERFAMILY HYDROLASE, PUTATIVE (AFU_ORTHOLOGUE AFUA_2G16580)-RELATED"/>
    <property type="match status" value="1"/>
</dbReference>
<dbReference type="SMR" id="A0A0J6WNR3"/>
<dbReference type="InterPro" id="IPR029058">
    <property type="entry name" value="AB_hydrolase_fold"/>
</dbReference>
<dbReference type="Proteomes" id="UP000036513">
    <property type="component" value="Unassembled WGS sequence"/>
</dbReference>
<dbReference type="Gene3D" id="3.40.50.1820">
    <property type="entry name" value="alpha/beta hydrolase"/>
    <property type="match status" value="1"/>
</dbReference>
<evidence type="ECO:0000259" key="1">
    <source>
        <dbReference type="Pfam" id="PF02129"/>
    </source>
</evidence>
<dbReference type="InterPro" id="IPR000383">
    <property type="entry name" value="Xaa-Pro-like_dom"/>
</dbReference>
<dbReference type="SUPFAM" id="SSF53474">
    <property type="entry name" value="alpha/beta-Hydrolases"/>
    <property type="match status" value="1"/>
</dbReference>
<comment type="caution">
    <text evidence="2">The sequence shown here is derived from an EMBL/GenBank/DDBJ whole genome shotgun (WGS) entry which is preliminary data.</text>
</comment>
<dbReference type="Gene3D" id="1.10.10.800">
    <property type="match status" value="1"/>
</dbReference>
<dbReference type="InterPro" id="IPR051411">
    <property type="entry name" value="Polyketide_trans_af380"/>
</dbReference>
<accession>A0A0J6WNR3</accession>
<proteinExistence type="predicted"/>
<name>A0A0J6WNR3_9MYCO</name>
<organism evidence="2 3">
    <name type="scientific">Mycolicibacterium chlorophenolicum</name>
    <dbReference type="NCBI Taxonomy" id="37916"/>
    <lineage>
        <taxon>Bacteria</taxon>
        <taxon>Bacillati</taxon>
        <taxon>Actinomycetota</taxon>
        <taxon>Actinomycetes</taxon>
        <taxon>Mycobacteriales</taxon>
        <taxon>Mycobacteriaceae</taxon>
        <taxon>Mycolicibacterium</taxon>
    </lineage>
</organism>
<evidence type="ECO:0000313" key="2">
    <source>
        <dbReference type="EMBL" id="KMO83743.1"/>
    </source>
</evidence>
<dbReference type="PATRIC" id="fig|37916.4.peg.206"/>
<dbReference type="GO" id="GO:0016787">
    <property type="term" value="F:hydrolase activity"/>
    <property type="evidence" value="ECO:0007669"/>
    <property type="project" value="InterPro"/>
</dbReference>
<dbReference type="AlphaFoldDB" id="A0A0J6WNR3"/>
<sequence length="332" mass="37579">MVASSSVVLSHKSRKTISVKGLYIPHGVLTMRRENVTFSSDGLKLKGHFYLPEEGTAPYPVVVMAGGWCYVKELIQPDYAKFFADSGVAVLTFDYRNLGESEGEPRQHINPWEQIYDIINAITYVSLREDVDPHRVGVWGISYAGGHVFPVAALDPRVKTIFSIVPVLDGWYNSLRANSNVGLRALWELIEKDRFERFKTGKHGTIAHSAHPHDKPSTFPAPETWPVFKRFKETVAPNHEHWTTIQSCEYVLSYDVTPYMKRIIHQPTLMVTSWYDDITMTEFEVPAFHTIPSPRKELVQIGDGASHMSLYDNPDHLRLVGAACAEFAAKYL</sequence>
<evidence type="ECO:0000313" key="3">
    <source>
        <dbReference type="Proteomes" id="UP000036513"/>
    </source>
</evidence>
<dbReference type="Pfam" id="PF02129">
    <property type="entry name" value="Peptidase_S15"/>
    <property type="match status" value="1"/>
</dbReference>
<reference evidence="2 3" key="1">
    <citation type="journal article" date="2015" name="Genome Biol. Evol.">
        <title>Characterization of Three Mycobacterium spp. with Potential Use in Bioremediation by Genome Sequencing and Comparative Genomics.</title>
        <authorList>
            <person name="Das S."/>
            <person name="Pettersson B.M."/>
            <person name="Behra P.R."/>
            <person name="Ramesh M."/>
            <person name="Dasgupta S."/>
            <person name="Bhattacharya A."/>
            <person name="Kirsebom L.A."/>
        </authorList>
    </citation>
    <scope>NUCLEOTIDE SEQUENCE [LARGE SCALE GENOMIC DNA]</scope>
    <source>
        <strain evidence="2 3">DSM 43826</strain>
    </source>
</reference>
<dbReference type="PANTHER" id="PTHR47751:SF2">
    <property type="entry name" value="DLTD N-TERMINAL DOMAIN PROTEIN (AFU_ORTHOLOGUE AFUA_8G00380)-RELATED"/>
    <property type="match status" value="1"/>
</dbReference>
<dbReference type="EMBL" id="JYNL01000002">
    <property type="protein sequence ID" value="KMO83743.1"/>
    <property type="molecule type" value="Genomic_DNA"/>
</dbReference>
<keyword evidence="3" id="KW-1185">Reference proteome</keyword>
<dbReference type="STRING" id="37916.MCHLDSM_00203"/>
<protein>
    <submittedName>
        <fullName evidence="2">Esterase FrsA</fullName>
    </submittedName>
</protein>
<gene>
    <name evidence="2" type="primary">frsA</name>
    <name evidence="2" type="ORF">MCHLDSM_00203</name>
</gene>
<feature type="domain" description="Xaa-Pro dipeptidyl-peptidase-like" evidence="1">
    <location>
        <begin position="41"/>
        <end position="295"/>
    </location>
</feature>